<evidence type="ECO:0000256" key="5">
    <source>
        <dbReference type="ARBA" id="ARBA00022801"/>
    </source>
</evidence>
<dbReference type="SUPFAM" id="SSF51445">
    <property type="entry name" value="(Trans)glycosidases"/>
    <property type="match status" value="1"/>
</dbReference>
<keyword evidence="5 7" id="KW-0378">Hydrolase</keyword>
<evidence type="ECO:0000256" key="4">
    <source>
        <dbReference type="ARBA" id="ARBA00022729"/>
    </source>
</evidence>
<dbReference type="InterPro" id="IPR019800">
    <property type="entry name" value="Glyco_hydro_3_AS"/>
</dbReference>
<keyword evidence="6 7" id="KW-0326">Glycosidase</keyword>
<proteinExistence type="inferred from homology"/>
<dbReference type="InterPro" id="IPR002772">
    <property type="entry name" value="Glyco_hydro_3_C"/>
</dbReference>
<accession>A0A3E3HXF4</accession>
<dbReference type="GO" id="GO:0009251">
    <property type="term" value="P:glucan catabolic process"/>
    <property type="evidence" value="ECO:0007669"/>
    <property type="project" value="TreeGrafter"/>
</dbReference>
<sequence>MQQQEIKALLSDMSLEEKIGELFQLPSYFFNGDMVTGPAGELGITPDDLRVSGSCLSVVGAERIHEIQQKHIEKHPHHIPMLFMADIINGYRTIFPIPLAQGCTFDPGLAEKCASIAAREAAAAGLHVTFSPMADLVRDARWGRVMESTGEDTYLNGLMAAAMVRGYQGENNDFSKKGALAACLKHFAGYGAPDGGRDYNTVELSERTLAEDYLPAYKKAIDAGCALVMTSFNTLNRIPSTANRRLLREVLRGEMQFDGVVISDWCAVSELIPHGIAADEKEAAVLALNAGVDIDMASPVYLKNLKELAEQKRIDEKQIDESVLRILTLKNKLGLFENPYKDGSEADEKELLLCASHREAARDCAEKSFVLLKNEDSFLPLKKGKESVAFIGPFTDNQLLYGSWSFFGDEQDCVTVKAGVTQNYPDADVFFAQGCPTADPGTNVLGFQKTPPKEEFDLQEALDTAVELAKKADKVVLTLGEHRDYSGEGASRADITLPSCQLELFHKICEVNPNVCVVLFNGRPLDIREINQKAKAILEAWLPGTEGGNALAGILYGDASPSGRLSMSFPYCVGQVPVHYNHMSTGRPFAGDYRTTRYNSKYLDIPNEPLYPFGYGLTYTAFEYSDISLDSDILHKGDSICASVRVTNTGERPGTETVQMYLHDVSASVTRPVRELKGFCKVFLEPGESRVIAFPITEDMLRFYNITMDYVSEPGQFEVFIGSDSTTSRKAVFSLC</sequence>
<keyword evidence="10" id="KW-1185">Reference proteome</keyword>
<dbReference type="RefSeq" id="WP_117545526.1">
    <property type="nucleotide sequence ID" value="NZ_QVLV01000024.1"/>
</dbReference>
<dbReference type="Pfam" id="PF14310">
    <property type="entry name" value="Fn3-like"/>
    <property type="match status" value="1"/>
</dbReference>
<dbReference type="EMBL" id="QVLV01000024">
    <property type="protein sequence ID" value="RGE56497.1"/>
    <property type="molecule type" value="Genomic_DNA"/>
</dbReference>
<reference evidence="9" key="1">
    <citation type="submission" date="2018-08" db="EMBL/GenBank/DDBJ databases">
        <title>A genome reference for cultivated species of the human gut microbiota.</title>
        <authorList>
            <person name="Zou Y."/>
            <person name="Xue W."/>
            <person name="Luo G."/>
        </authorList>
    </citation>
    <scope>NUCLEOTIDE SEQUENCE [LARGE SCALE GENOMIC DNA]</scope>
    <source>
        <strain evidence="9">TF05-5AC</strain>
    </source>
</reference>
<evidence type="ECO:0000259" key="8">
    <source>
        <dbReference type="SMART" id="SM01217"/>
    </source>
</evidence>
<comment type="caution">
    <text evidence="9">The sequence shown here is derived from an EMBL/GenBank/DDBJ whole genome shotgun (WGS) entry which is preliminary data.</text>
</comment>
<dbReference type="Pfam" id="PF00933">
    <property type="entry name" value="Glyco_hydro_3"/>
    <property type="match status" value="1"/>
</dbReference>
<dbReference type="PROSITE" id="PS00775">
    <property type="entry name" value="GLYCOSYL_HYDROL_F3"/>
    <property type="match status" value="1"/>
</dbReference>
<evidence type="ECO:0000256" key="7">
    <source>
        <dbReference type="RuleBase" id="RU361161"/>
    </source>
</evidence>
<dbReference type="PANTHER" id="PTHR30620">
    <property type="entry name" value="PERIPLASMIC BETA-GLUCOSIDASE-RELATED"/>
    <property type="match status" value="1"/>
</dbReference>
<evidence type="ECO:0000313" key="9">
    <source>
        <dbReference type="EMBL" id="RGE56497.1"/>
    </source>
</evidence>
<dbReference type="Gene3D" id="2.60.40.10">
    <property type="entry name" value="Immunoglobulins"/>
    <property type="match status" value="1"/>
</dbReference>
<dbReference type="FunFam" id="2.60.40.10:FF:000495">
    <property type="entry name" value="Periplasmic beta-glucosidase"/>
    <property type="match status" value="1"/>
</dbReference>
<dbReference type="EC" id="3.2.1.21" evidence="3"/>
<dbReference type="InterPro" id="IPR013783">
    <property type="entry name" value="Ig-like_fold"/>
</dbReference>
<dbReference type="PRINTS" id="PR00133">
    <property type="entry name" value="GLHYDRLASE3"/>
</dbReference>
<dbReference type="SUPFAM" id="SSF52279">
    <property type="entry name" value="Beta-D-glucan exohydrolase, C-terminal domain"/>
    <property type="match status" value="1"/>
</dbReference>
<evidence type="ECO:0000256" key="6">
    <source>
        <dbReference type="ARBA" id="ARBA00023295"/>
    </source>
</evidence>
<dbReference type="AlphaFoldDB" id="A0A3E3HXF4"/>
<evidence type="ECO:0000256" key="2">
    <source>
        <dbReference type="ARBA" id="ARBA00005336"/>
    </source>
</evidence>
<dbReference type="GeneID" id="97989775"/>
<dbReference type="InterPro" id="IPR017853">
    <property type="entry name" value="GH"/>
</dbReference>
<name>A0A3E3HXF4_9FIRM</name>
<dbReference type="Proteomes" id="UP000260812">
    <property type="component" value="Unassembled WGS sequence"/>
</dbReference>
<dbReference type="InterPro" id="IPR051915">
    <property type="entry name" value="Cellulose_Degrad_GH3"/>
</dbReference>
<comment type="catalytic activity">
    <reaction evidence="1">
        <text>Hydrolysis of terminal, non-reducing beta-D-glucosyl residues with release of beta-D-glucose.</text>
        <dbReference type="EC" id="3.2.1.21"/>
    </reaction>
</comment>
<evidence type="ECO:0000256" key="3">
    <source>
        <dbReference type="ARBA" id="ARBA00012744"/>
    </source>
</evidence>
<dbReference type="InterPro" id="IPR036962">
    <property type="entry name" value="Glyco_hydro_3_N_sf"/>
</dbReference>
<dbReference type="SMART" id="SM01217">
    <property type="entry name" value="Fn3_like"/>
    <property type="match status" value="1"/>
</dbReference>
<dbReference type="InterPro" id="IPR036881">
    <property type="entry name" value="Glyco_hydro_3_C_sf"/>
</dbReference>
<dbReference type="Pfam" id="PF01915">
    <property type="entry name" value="Glyco_hydro_3_C"/>
    <property type="match status" value="1"/>
</dbReference>
<dbReference type="InterPro" id="IPR001764">
    <property type="entry name" value="Glyco_hydro_3_N"/>
</dbReference>
<protein>
    <recommendedName>
        <fullName evidence="3">beta-glucosidase</fullName>
        <ecNumber evidence="3">3.2.1.21</ecNumber>
    </recommendedName>
</protein>
<comment type="similarity">
    <text evidence="2 7">Belongs to the glycosyl hydrolase 3 family.</text>
</comment>
<dbReference type="Gene3D" id="3.40.50.1700">
    <property type="entry name" value="Glycoside hydrolase family 3 C-terminal domain"/>
    <property type="match status" value="1"/>
</dbReference>
<feature type="domain" description="Fibronectin type III-like" evidence="8">
    <location>
        <begin position="656"/>
        <end position="725"/>
    </location>
</feature>
<dbReference type="PANTHER" id="PTHR30620:SF16">
    <property type="entry name" value="LYSOSOMAL BETA GLUCOSIDASE"/>
    <property type="match status" value="1"/>
</dbReference>
<dbReference type="InterPro" id="IPR026891">
    <property type="entry name" value="Fn3-like"/>
</dbReference>
<evidence type="ECO:0000256" key="1">
    <source>
        <dbReference type="ARBA" id="ARBA00000448"/>
    </source>
</evidence>
<dbReference type="NCBIfam" id="NF011678">
    <property type="entry name" value="PRK15098.1"/>
    <property type="match status" value="1"/>
</dbReference>
<organism evidence="9 10">
    <name type="scientific">Eisenbergiella massiliensis</name>
    <dbReference type="NCBI Taxonomy" id="1720294"/>
    <lineage>
        <taxon>Bacteria</taxon>
        <taxon>Bacillati</taxon>
        <taxon>Bacillota</taxon>
        <taxon>Clostridia</taxon>
        <taxon>Lachnospirales</taxon>
        <taxon>Lachnospiraceae</taxon>
        <taxon>Eisenbergiella</taxon>
    </lineage>
</organism>
<gene>
    <name evidence="9" type="primary">bglX</name>
    <name evidence="9" type="ORF">DXC51_23695</name>
</gene>
<keyword evidence="4" id="KW-0732">Signal</keyword>
<dbReference type="GO" id="GO:0008422">
    <property type="term" value="F:beta-glucosidase activity"/>
    <property type="evidence" value="ECO:0007669"/>
    <property type="project" value="UniProtKB-EC"/>
</dbReference>
<dbReference type="Gene3D" id="3.20.20.300">
    <property type="entry name" value="Glycoside hydrolase, family 3, N-terminal domain"/>
    <property type="match status" value="1"/>
</dbReference>
<evidence type="ECO:0000313" key="10">
    <source>
        <dbReference type="Proteomes" id="UP000260812"/>
    </source>
</evidence>